<dbReference type="EMBL" id="CP027860">
    <property type="protein sequence ID" value="AVP99995.1"/>
    <property type="molecule type" value="Genomic_DNA"/>
</dbReference>
<evidence type="ECO:0000313" key="3">
    <source>
        <dbReference type="EMBL" id="AVP99995.1"/>
    </source>
</evidence>
<dbReference type="OrthoDB" id="9800600at2"/>
<dbReference type="AlphaFoldDB" id="A0A2P1PYS8"/>
<reference evidence="3 4" key="2">
    <citation type="submission" date="2018-03" db="EMBL/GenBank/DDBJ databases">
        <authorList>
            <person name="Keele B.F."/>
        </authorList>
    </citation>
    <scope>NUCLEOTIDE SEQUENCE [LARGE SCALE GENOMIC DNA]</scope>
    <source>
        <strain evidence="3 4">D13</strain>
    </source>
</reference>
<dbReference type="Pfam" id="PF08327">
    <property type="entry name" value="AHSA1"/>
    <property type="match status" value="1"/>
</dbReference>
<feature type="domain" description="Activator of Hsp90 ATPase homologue 1/2-like C-terminal" evidence="2">
    <location>
        <begin position="14"/>
        <end position="138"/>
    </location>
</feature>
<dbReference type="InterPro" id="IPR013538">
    <property type="entry name" value="ASHA1/2-like_C"/>
</dbReference>
<protein>
    <submittedName>
        <fullName evidence="3">ATPase</fullName>
    </submittedName>
</protein>
<accession>A0A2P1PYS8</accession>
<dbReference type="InterPro" id="IPR023393">
    <property type="entry name" value="START-like_dom_sf"/>
</dbReference>
<evidence type="ECO:0000256" key="1">
    <source>
        <dbReference type="ARBA" id="ARBA00006817"/>
    </source>
</evidence>
<proteinExistence type="inferred from homology"/>
<name>A0A2P1PYS8_9GAMM</name>
<reference evidence="3 4" key="1">
    <citation type="submission" date="2018-03" db="EMBL/GenBank/DDBJ databases">
        <title>Ahniella affigens gen. nov., sp. nov., a gammaproteobacterium isolated from sandy soil near a stream.</title>
        <authorList>
            <person name="Ko Y."/>
            <person name="Kim J.-H."/>
        </authorList>
    </citation>
    <scope>NUCLEOTIDE SEQUENCE [LARGE SCALE GENOMIC DNA]</scope>
    <source>
        <strain evidence="3 4">D13</strain>
    </source>
</reference>
<dbReference type="SUPFAM" id="SSF55961">
    <property type="entry name" value="Bet v1-like"/>
    <property type="match status" value="1"/>
</dbReference>
<gene>
    <name evidence="3" type="ORF">C7S18_03700</name>
</gene>
<sequence length="163" mass="18208">MTHSLTIERRLPGPLERVWRYVADSELRSQWLAAGDLVPKPDAALELVWRNDQLSEATDLRPAGFAEVSSAVCTILSIEPPRHLRFDWPGVGEVTIDLSESSAGVLLRLTHRAIPNLAMRHMVGAGWHAHLDILVALIDGTQAPSFWSHWQTLKRQYESAANT</sequence>
<comment type="similarity">
    <text evidence="1">Belongs to the AHA1 family.</text>
</comment>
<dbReference type="CDD" id="cd08899">
    <property type="entry name" value="SRPBCC_CalC_Aha1-like_6"/>
    <property type="match status" value="1"/>
</dbReference>
<keyword evidence="4" id="KW-1185">Reference proteome</keyword>
<dbReference type="KEGG" id="xba:C7S18_03700"/>
<evidence type="ECO:0000313" key="4">
    <source>
        <dbReference type="Proteomes" id="UP000241074"/>
    </source>
</evidence>
<dbReference type="Gene3D" id="3.30.530.20">
    <property type="match status" value="1"/>
</dbReference>
<organism evidence="3 4">
    <name type="scientific">Ahniella affigens</name>
    <dbReference type="NCBI Taxonomy" id="2021234"/>
    <lineage>
        <taxon>Bacteria</taxon>
        <taxon>Pseudomonadati</taxon>
        <taxon>Pseudomonadota</taxon>
        <taxon>Gammaproteobacteria</taxon>
        <taxon>Lysobacterales</taxon>
        <taxon>Rhodanobacteraceae</taxon>
        <taxon>Ahniella</taxon>
    </lineage>
</organism>
<evidence type="ECO:0000259" key="2">
    <source>
        <dbReference type="Pfam" id="PF08327"/>
    </source>
</evidence>
<dbReference type="Proteomes" id="UP000241074">
    <property type="component" value="Chromosome"/>
</dbReference>